<dbReference type="InterPro" id="IPR018114">
    <property type="entry name" value="TRYPSIN_HIS"/>
</dbReference>
<proteinExistence type="predicted"/>
<dbReference type="OrthoDB" id="10012881at2759"/>
<dbReference type="AlphaFoldDB" id="A0A226EQD8"/>
<feature type="chain" id="PRO_5012195132" evidence="2">
    <location>
        <begin position="21"/>
        <end position="395"/>
    </location>
</feature>
<dbReference type="SMART" id="SM00020">
    <property type="entry name" value="Tryp_SPc"/>
    <property type="match status" value="1"/>
</dbReference>
<evidence type="ECO:0000313" key="4">
    <source>
        <dbReference type="EMBL" id="OXA59367.1"/>
    </source>
</evidence>
<dbReference type="InterPro" id="IPR009003">
    <property type="entry name" value="Peptidase_S1_PA"/>
</dbReference>
<dbReference type="Gene3D" id="2.40.10.10">
    <property type="entry name" value="Trypsin-like serine proteases"/>
    <property type="match status" value="2"/>
</dbReference>
<dbReference type="PRINTS" id="PR00722">
    <property type="entry name" value="CHYMOTRYPSIN"/>
</dbReference>
<dbReference type="Proteomes" id="UP000198287">
    <property type="component" value="Unassembled WGS sequence"/>
</dbReference>
<dbReference type="EMBL" id="LNIX01000002">
    <property type="protein sequence ID" value="OXA59367.1"/>
    <property type="molecule type" value="Genomic_DNA"/>
</dbReference>
<dbReference type="PROSITE" id="PS50240">
    <property type="entry name" value="TRYPSIN_DOM"/>
    <property type="match status" value="1"/>
</dbReference>
<dbReference type="FunFam" id="2.40.10.10:FF:000068">
    <property type="entry name" value="transmembrane protease serine 2"/>
    <property type="match status" value="1"/>
</dbReference>
<accession>A0A226EQD8</accession>
<keyword evidence="2" id="KW-0732">Signal</keyword>
<evidence type="ECO:0000313" key="5">
    <source>
        <dbReference type="Proteomes" id="UP000198287"/>
    </source>
</evidence>
<feature type="signal peptide" evidence="2">
    <location>
        <begin position="1"/>
        <end position="20"/>
    </location>
</feature>
<dbReference type="InterPro" id="IPR043504">
    <property type="entry name" value="Peptidase_S1_PA_chymotrypsin"/>
</dbReference>
<reference evidence="4 5" key="1">
    <citation type="submission" date="2015-12" db="EMBL/GenBank/DDBJ databases">
        <title>The genome of Folsomia candida.</title>
        <authorList>
            <person name="Faddeeva A."/>
            <person name="Derks M.F."/>
            <person name="Anvar Y."/>
            <person name="Smit S."/>
            <person name="Van Straalen N."/>
            <person name="Roelofs D."/>
        </authorList>
    </citation>
    <scope>NUCLEOTIDE SEQUENCE [LARGE SCALE GENOMIC DNA]</scope>
    <source>
        <strain evidence="4 5">VU population</strain>
        <tissue evidence="4">Whole body</tissue>
    </source>
</reference>
<dbReference type="GO" id="GO:0006508">
    <property type="term" value="P:proteolysis"/>
    <property type="evidence" value="ECO:0007669"/>
    <property type="project" value="InterPro"/>
</dbReference>
<dbReference type="PANTHER" id="PTHR24260:SF136">
    <property type="entry name" value="GH08193P-RELATED"/>
    <property type="match status" value="1"/>
</dbReference>
<dbReference type="CDD" id="cd00190">
    <property type="entry name" value="Tryp_SPc"/>
    <property type="match status" value="1"/>
</dbReference>
<dbReference type="PANTHER" id="PTHR24260">
    <property type="match status" value="1"/>
</dbReference>
<dbReference type="SUPFAM" id="SSF50494">
    <property type="entry name" value="Trypsin-like serine proteases"/>
    <property type="match status" value="1"/>
</dbReference>
<dbReference type="Pfam" id="PF00089">
    <property type="entry name" value="Trypsin"/>
    <property type="match status" value="1"/>
</dbReference>
<gene>
    <name evidence="4" type="ORF">Fcan01_05776</name>
</gene>
<evidence type="ECO:0000256" key="1">
    <source>
        <dbReference type="ARBA" id="ARBA00023157"/>
    </source>
</evidence>
<feature type="domain" description="Peptidase S1" evidence="3">
    <location>
        <begin position="121"/>
        <end position="387"/>
    </location>
</feature>
<dbReference type="PROSITE" id="PS00134">
    <property type="entry name" value="TRYPSIN_HIS"/>
    <property type="match status" value="1"/>
</dbReference>
<sequence length="395" mass="43783">MPKIIIKTSVAIFLLHLTCAFRNDSDVIHPLNPEVKSIVLPFERAKAIRGCSDCPNSRASSGKKACFTIRCKPLGTRCSQVPELGHKYVTASSHHCRRRPDGQRGASLFCCEKGSKEALNIFALRARPNQYPHHVYLGIKTIDVETEKVHYLHCGGTIINRWWILTAAHCTHGPPTKEGGKPLKVMMVVAVVGQNHIQVAERDNRYEVDLERSVNHPNFSYNPLLHDISLLRLKEPLSLNGFVRPLQIANLSFLEEGFVEIVGYGKTDLTQSLSVLLTDTATIMNNTRCASLTSSPKPATLMCIGGENEAVPNQGDSGGGAICRDDDNEPVLCGIISNISEHVICDKGSRKRLNIRQGEALPSGCGYPPAIFTRVSKYYDWIMENIGDSYYFEEH</sequence>
<evidence type="ECO:0000256" key="2">
    <source>
        <dbReference type="SAM" id="SignalP"/>
    </source>
</evidence>
<name>A0A226EQD8_FOLCA</name>
<dbReference type="InterPro" id="IPR001254">
    <property type="entry name" value="Trypsin_dom"/>
</dbReference>
<dbReference type="STRING" id="158441.A0A226EQD8"/>
<dbReference type="InterPro" id="IPR051333">
    <property type="entry name" value="CLIP_Serine_Protease"/>
</dbReference>
<keyword evidence="1" id="KW-1015">Disulfide bond</keyword>
<organism evidence="4 5">
    <name type="scientific">Folsomia candida</name>
    <name type="common">Springtail</name>
    <dbReference type="NCBI Taxonomy" id="158441"/>
    <lineage>
        <taxon>Eukaryota</taxon>
        <taxon>Metazoa</taxon>
        <taxon>Ecdysozoa</taxon>
        <taxon>Arthropoda</taxon>
        <taxon>Hexapoda</taxon>
        <taxon>Collembola</taxon>
        <taxon>Entomobryomorpha</taxon>
        <taxon>Isotomoidea</taxon>
        <taxon>Isotomidae</taxon>
        <taxon>Proisotominae</taxon>
        <taxon>Folsomia</taxon>
    </lineage>
</organism>
<dbReference type="InterPro" id="IPR001314">
    <property type="entry name" value="Peptidase_S1A"/>
</dbReference>
<keyword evidence="5" id="KW-1185">Reference proteome</keyword>
<comment type="caution">
    <text evidence="4">The sequence shown here is derived from an EMBL/GenBank/DDBJ whole genome shotgun (WGS) entry which is preliminary data.</text>
</comment>
<evidence type="ECO:0000259" key="3">
    <source>
        <dbReference type="PROSITE" id="PS50240"/>
    </source>
</evidence>
<protein>
    <submittedName>
        <fullName evidence="4">Coagulation factor IX</fullName>
    </submittedName>
</protein>
<dbReference type="GO" id="GO:0004252">
    <property type="term" value="F:serine-type endopeptidase activity"/>
    <property type="evidence" value="ECO:0007669"/>
    <property type="project" value="InterPro"/>
</dbReference>